<dbReference type="InterPro" id="IPR000073">
    <property type="entry name" value="AB_hydrolase_1"/>
</dbReference>
<protein>
    <submittedName>
        <fullName evidence="2">Pimeloyl-ACP methyl ester carboxylesterase</fullName>
    </submittedName>
</protein>
<dbReference type="EMBL" id="FOAW01000040">
    <property type="protein sequence ID" value="SEM45786.1"/>
    <property type="molecule type" value="Genomic_DNA"/>
</dbReference>
<dbReference type="Proteomes" id="UP000198677">
    <property type="component" value="Unassembled WGS sequence"/>
</dbReference>
<proteinExistence type="predicted"/>
<evidence type="ECO:0000313" key="3">
    <source>
        <dbReference type="Proteomes" id="UP000198677"/>
    </source>
</evidence>
<dbReference type="InterPro" id="IPR050228">
    <property type="entry name" value="Carboxylesterase_BioH"/>
</dbReference>
<feature type="domain" description="AB hydrolase-1" evidence="1">
    <location>
        <begin position="11"/>
        <end position="233"/>
    </location>
</feature>
<dbReference type="AlphaFoldDB" id="A0A1H7YHR8"/>
<evidence type="ECO:0000259" key="1">
    <source>
        <dbReference type="Pfam" id="PF00561"/>
    </source>
</evidence>
<dbReference type="PANTHER" id="PTHR43194:SF2">
    <property type="entry name" value="PEROXISOMAL MEMBRANE PROTEIN LPX1"/>
    <property type="match status" value="1"/>
</dbReference>
<dbReference type="InterPro" id="IPR029058">
    <property type="entry name" value="AB_hydrolase_fold"/>
</dbReference>
<evidence type="ECO:0000313" key="2">
    <source>
        <dbReference type="EMBL" id="SEM45786.1"/>
    </source>
</evidence>
<accession>A0A1H7YHR8</accession>
<dbReference type="Pfam" id="PF00561">
    <property type="entry name" value="Abhydrolase_1"/>
    <property type="match status" value="1"/>
</dbReference>
<dbReference type="GO" id="GO:0003824">
    <property type="term" value="F:catalytic activity"/>
    <property type="evidence" value="ECO:0007669"/>
    <property type="project" value="UniProtKB-ARBA"/>
</dbReference>
<keyword evidence="3" id="KW-1185">Reference proteome</keyword>
<organism evidence="2 3">
    <name type="scientific">Rhodococcus maanshanensis</name>
    <dbReference type="NCBI Taxonomy" id="183556"/>
    <lineage>
        <taxon>Bacteria</taxon>
        <taxon>Bacillati</taxon>
        <taxon>Actinomycetota</taxon>
        <taxon>Actinomycetes</taxon>
        <taxon>Mycobacteriales</taxon>
        <taxon>Nocardiaceae</taxon>
        <taxon>Rhodococcus</taxon>
    </lineage>
</organism>
<reference evidence="3" key="1">
    <citation type="submission" date="2016-10" db="EMBL/GenBank/DDBJ databases">
        <authorList>
            <person name="Varghese N."/>
            <person name="Submissions S."/>
        </authorList>
    </citation>
    <scope>NUCLEOTIDE SEQUENCE [LARGE SCALE GENOMIC DNA]</scope>
    <source>
        <strain evidence="3">DSM 44675</strain>
    </source>
</reference>
<sequence length="250" mass="26277">MPPIAWEVAGMTAALADGGFDVIAYASRGVAPSDAPSAHCTVADLGDDLTSLIDALSLDRPPALVGYSLGSFTIEHLLSTSPHRFAAGVLIAGPGPTTALLHSVVNCEAALIDRLGTLPAEVMTMQTLLTALPPTALATADPLVDQWATMSAYQSAQWTSSDGEVAQARASHAWLRDEERMDRLQHIDVPVLAVAFEFDPLLGPTQAQSAVDQIPGAELCVIPEAGHGGVMTHAQHVVPRVVEFLDKHHS</sequence>
<dbReference type="Gene3D" id="3.40.50.1820">
    <property type="entry name" value="alpha/beta hydrolase"/>
    <property type="match status" value="1"/>
</dbReference>
<dbReference type="SUPFAM" id="SSF53474">
    <property type="entry name" value="alpha/beta-Hydrolases"/>
    <property type="match status" value="1"/>
</dbReference>
<gene>
    <name evidence="2" type="ORF">SAMN05444583_14014</name>
</gene>
<name>A0A1H7YHR8_9NOCA</name>
<dbReference type="PANTHER" id="PTHR43194">
    <property type="entry name" value="HYDROLASE ALPHA/BETA FOLD FAMILY"/>
    <property type="match status" value="1"/>
</dbReference>